<dbReference type="STRING" id="62062.ENSHHUP00000026966"/>
<dbReference type="GO" id="GO:0051607">
    <property type="term" value="P:defense response to virus"/>
    <property type="evidence" value="ECO:0007669"/>
    <property type="project" value="UniProtKB-KW"/>
</dbReference>
<name>A0A4W5LLL0_9TELE</name>
<reference evidence="9" key="2">
    <citation type="submission" date="2025-08" db="UniProtKB">
        <authorList>
            <consortium name="Ensembl"/>
        </authorList>
    </citation>
    <scope>IDENTIFICATION</scope>
</reference>
<evidence type="ECO:0000256" key="4">
    <source>
        <dbReference type="ARBA" id="ARBA00022525"/>
    </source>
</evidence>
<keyword evidence="4" id="KW-0964">Secreted</keyword>
<evidence type="ECO:0000256" key="8">
    <source>
        <dbReference type="SAM" id="SignalP"/>
    </source>
</evidence>
<evidence type="ECO:0000313" key="9">
    <source>
        <dbReference type="Ensembl" id="ENSHHUP00000026966.1"/>
    </source>
</evidence>
<keyword evidence="10" id="KW-1185">Reference proteome</keyword>
<feature type="chain" id="PRO_5021478353" evidence="8">
    <location>
        <begin position="21"/>
        <end position="159"/>
    </location>
</feature>
<evidence type="ECO:0000313" key="10">
    <source>
        <dbReference type="Proteomes" id="UP000314982"/>
    </source>
</evidence>
<dbReference type="PANTHER" id="PTHR11691:SF73">
    <property type="entry name" value="INTERFERON BETA"/>
    <property type="match status" value="1"/>
</dbReference>
<comment type="subcellular location">
    <subcellularLocation>
        <location evidence="1">Secreted</location>
    </subcellularLocation>
</comment>
<keyword evidence="3" id="KW-0202">Cytokine</keyword>
<dbReference type="GO" id="GO:0005615">
    <property type="term" value="C:extracellular space"/>
    <property type="evidence" value="ECO:0007669"/>
    <property type="project" value="UniProtKB-KW"/>
</dbReference>
<sequence>MAVLKWCSIFLTLFCQGTAASKPCRWTQSKLRSVKDKTIVLLSKMVSNLNSTSLLFGVHNLIAVFTKCLLNIFITFHKTELMHSAQFYIVSKVAGGVGASSGDGGSVTAGNASLKTYFDKLNTILKQKEHSACALEIVRKEVLENRVQFKKFIDRRVKP</sequence>
<proteinExistence type="inferred from homology"/>
<evidence type="ECO:0000256" key="7">
    <source>
        <dbReference type="ARBA" id="ARBA00023157"/>
    </source>
</evidence>
<organism evidence="9 10">
    <name type="scientific">Hucho hucho</name>
    <name type="common">huchen</name>
    <dbReference type="NCBI Taxonomy" id="62062"/>
    <lineage>
        <taxon>Eukaryota</taxon>
        <taxon>Metazoa</taxon>
        <taxon>Chordata</taxon>
        <taxon>Craniata</taxon>
        <taxon>Vertebrata</taxon>
        <taxon>Euteleostomi</taxon>
        <taxon>Actinopterygii</taxon>
        <taxon>Neopterygii</taxon>
        <taxon>Teleostei</taxon>
        <taxon>Protacanthopterygii</taxon>
        <taxon>Salmoniformes</taxon>
        <taxon>Salmonidae</taxon>
        <taxon>Salmoninae</taxon>
        <taxon>Hucho</taxon>
    </lineage>
</organism>
<dbReference type="Gene3D" id="1.20.1250.10">
    <property type="match status" value="1"/>
</dbReference>
<dbReference type="GO" id="GO:0006955">
    <property type="term" value="P:immune response"/>
    <property type="evidence" value="ECO:0007669"/>
    <property type="project" value="UniProtKB-ARBA"/>
</dbReference>
<keyword evidence="7" id="KW-1015">Disulfide bond</keyword>
<dbReference type="GO" id="GO:0005126">
    <property type="term" value="F:cytokine receptor binding"/>
    <property type="evidence" value="ECO:0007669"/>
    <property type="project" value="InterPro"/>
</dbReference>
<comment type="similarity">
    <text evidence="2">Belongs to the alpha/beta interferon family.</text>
</comment>
<reference evidence="9" key="3">
    <citation type="submission" date="2025-09" db="UniProtKB">
        <authorList>
            <consortium name="Ensembl"/>
        </authorList>
    </citation>
    <scope>IDENTIFICATION</scope>
</reference>
<evidence type="ECO:0000256" key="3">
    <source>
        <dbReference type="ARBA" id="ARBA00022514"/>
    </source>
</evidence>
<dbReference type="InterPro" id="IPR000471">
    <property type="entry name" value="Interferon_alpha/beta/delta"/>
</dbReference>
<evidence type="ECO:0000256" key="5">
    <source>
        <dbReference type="ARBA" id="ARBA00022729"/>
    </source>
</evidence>
<keyword evidence="6" id="KW-0051">Antiviral defense</keyword>
<keyword evidence="5 8" id="KW-0732">Signal</keyword>
<evidence type="ECO:0000256" key="1">
    <source>
        <dbReference type="ARBA" id="ARBA00004613"/>
    </source>
</evidence>
<dbReference type="Ensembl" id="ENSHHUT00000028033.1">
    <property type="protein sequence ID" value="ENSHHUP00000026966.1"/>
    <property type="gene ID" value="ENSHHUG00000017079.1"/>
</dbReference>
<dbReference type="GeneTree" id="ENSGT00940000171795"/>
<dbReference type="AlphaFoldDB" id="A0A4W5LLL0"/>
<dbReference type="GO" id="GO:0005125">
    <property type="term" value="F:cytokine activity"/>
    <property type="evidence" value="ECO:0007669"/>
    <property type="project" value="UniProtKB-KW"/>
</dbReference>
<feature type="signal peptide" evidence="8">
    <location>
        <begin position="1"/>
        <end position="20"/>
    </location>
</feature>
<evidence type="ECO:0000256" key="2">
    <source>
        <dbReference type="ARBA" id="ARBA00011033"/>
    </source>
</evidence>
<dbReference type="Pfam" id="PF00143">
    <property type="entry name" value="Interferon"/>
    <property type="match status" value="1"/>
</dbReference>
<dbReference type="Proteomes" id="UP000314982">
    <property type="component" value="Unassembled WGS sequence"/>
</dbReference>
<reference evidence="10" key="1">
    <citation type="submission" date="2018-06" db="EMBL/GenBank/DDBJ databases">
        <title>Genome assembly of Danube salmon.</title>
        <authorList>
            <person name="Macqueen D.J."/>
            <person name="Gundappa M.K."/>
        </authorList>
    </citation>
    <scope>NUCLEOTIDE SEQUENCE [LARGE SCALE GENOMIC DNA]</scope>
</reference>
<accession>A0A4W5LLL0</accession>
<protein>
    <submittedName>
        <fullName evidence="9">Uncharacterized protein</fullName>
    </submittedName>
</protein>
<dbReference type="InterPro" id="IPR009079">
    <property type="entry name" value="4_helix_cytokine-like_core"/>
</dbReference>
<evidence type="ECO:0000256" key="6">
    <source>
        <dbReference type="ARBA" id="ARBA00023118"/>
    </source>
</evidence>
<dbReference type="SUPFAM" id="SSF47266">
    <property type="entry name" value="4-helical cytokines"/>
    <property type="match status" value="1"/>
</dbReference>
<dbReference type="PANTHER" id="PTHR11691">
    <property type="entry name" value="TYPE I INTERFERON"/>
    <property type="match status" value="1"/>
</dbReference>